<dbReference type="GeneTree" id="ENSGT00960000189964"/>
<evidence type="ECO:0000256" key="1">
    <source>
        <dbReference type="SAM" id="Phobius"/>
    </source>
</evidence>
<proteinExistence type="predicted"/>
<reference evidence="2" key="2">
    <citation type="submission" date="2025-09" db="UniProtKB">
        <authorList>
            <consortium name="Ensembl"/>
        </authorList>
    </citation>
    <scope>IDENTIFICATION</scope>
</reference>
<protein>
    <submittedName>
        <fullName evidence="2">Uncharacterized protein</fullName>
    </submittedName>
</protein>
<keyword evidence="3" id="KW-1185">Reference proteome</keyword>
<evidence type="ECO:0000313" key="2">
    <source>
        <dbReference type="Ensembl" id="ENSNVIP00000018769.1"/>
    </source>
</evidence>
<dbReference type="AlphaFoldDB" id="A0A8C7BAW3"/>
<keyword evidence="1" id="KW-1133">Transmembrane helix</keyword>
<keyword evidence="1" id="KW-0812">Transmembrane</keyword>
<feature type="transmembrane region" description="Helical" evidence="1">
    <location>
        <begin position="30"/>
        <end position="48"/>
    </location>
</feature>
<accession>A0A8C7BAW3</accession>
<evidence type="ECO:0000313" key="3">
    <source>
        <dbReference type="Proteomes" id="UP000694425"/>
    </source>
</evidence>
<organism evidence="2 3">
    <name type="scientific">Neovison vison</name>
    <name type="common">American mink</name>
    <name type="synonym">Mustela vison</name>
    <dbReference type="NCBI Taxonomy" id="452646"/>
    <lineage>
        <taxon>Eukaryota</taxon>
        <taxon>Metazoa</taxon>
        <taxon>Chordata</taxon>
        <taxon>Craniata</taxon>
        <taxon>Vertebrata</taxon>
        <taxon>Euteleostomi</taxon>
        <taxon>Mammalia</taxon>
        <taxon>Eutheria</taxon>
        <taxon>Laurasiatheria</taxon>
        <taxon>Carnivora</taxon>
        <taxon>Caniformia</taxon>
        <taxon>Musteloidea</taxon>
        <taxon>Mustelidae</taxon>
        <taxon>Mustelinae</taxon>
        <taxon>Neogale</taxon>
    </lineage>
</organism>
<dbReference type="Ensembl" id="ENSNVIT00000021905.1">
    <property type="protein sequence ID" value="ENSNVIP00000018769.1"/>
    <property type="gene ID" value="ENSNVIG00000014725.1"/>
</dbReference>
<name>A0A8C7BAW3_NEOVI</name>
<sequence length="78" mass="8695">GFKSHSPNYKMNIMISATLAGGRAARTGPLTFFPGWGVPVYLIIFLFIPQVTGVHGHRCFDFLLGHLHSVIEDFEESF</sequence>
<dbReference type="Proteomes" id="UP000694425">
    <property type="component" value="Unplaced"/>
</dbReference>
<reference evidence="2" key="1">
    <citation type="submission" date="2025-08" db="UniProtKB">
        <authorList>
            <consortium name="Ensembl"/>
        </authorList>
    </citation>
    <scope>IDENTIFICATION</scope>
</reference>
<keyword evidence="1" id="KW-0472">Membrane</keyword>